<feature type="domain" description="Superoxide dismutase copper/zinc binding" evidence="10">
    <location>
        <begin position="38"/>
        <end position="168"/>
    </location>
</feature>
<organism evidence="11 12">
    <name type="scientific">Rossellomorea marisflavi</name>
    <dbReference type="NCBI Taxonomy" id="189381"/>
    <lineage>
        <taxon>Bacteria</taxon>
        <taxon>Bacillati</taxon>
        <taxon>Bacillota</taxon>
        <taxon>Bacilli</taxon>
        <taxon>Bacillales</taxon>
        <taxon>Bacillaceae</taxon>
        <taxon>Rossellomorea</taxon>
    </lineage>
</organism>
<dbReference type="PATRIC" id="fig|189381.12.peg.4520"/>
<dbReference type="AlphaFoldDB" id="A0A0M0G378"/>
<protein>
    <recommendedName>
        <fullName evidence="8">Superoxide dismutase [Cu-Zn]</fullName>
        <ecNumber evidence="8">1.15.1.1</ecNumber>
    </recommendedName>
</protein>
<dbReference type="CDD" id="cd00305">
    <property type="entry name" value="Cu-Zn_Superoxide_Dismutase"/>
    <property type="match status" value="1"/>
</dbReference>
<reference evidence="12" key="1">
    <citation type="submission" date="2015-07" db="EMBL/GenBank/DDBJ databases">
        <title>Fjat-14235 jcm11544.</title>
        <authorList>
            <person name="Liu B."/>
            <person name="Wang J."/>
            <person name="Zhu Y."/>
            <person name="Liu G."/>
            <person name="Chen Q."/>
            <person name="Chen Z."/>
            <person name="Lan J."/>
            <person name="Che J."/>
            <person name="Ge C."/>
            <person name="Shi H."/>
            <person name="Pan Z."/>
            <person name="Liu X."/>
        </authorList>
    </citation>
    <scope>NUCLEOTIDE SEQUENCE [LARGE SCALE GENOMIC DNA]</scope>
    <source>
        <strain evidence="12">JCM 11544</strain>
    </source>
</reference>
<keyword evidence="5 8" id="KW-0186">Copper</keyword>
<evidence type="ECO:0000256" key="1">
    <source>
        <dbReference type="ARBA" id="ARBA00010457"/>
    </source>
</evidence>
<evidence type="ECO:0000256" key="6">
    <source>
        <dbReference type="ARBA" id="ARBA00023157"/>
    </source>
</evidence>
<keyword evidence="4 8" id="KW-0862">Zinc</keyword>
<feature type="region of interest" description="Disordered" evidence="9">
    <location>
        <begin position="142"/>
        <end position="171"/>
    </location>
</feature>
<dbReference type="Gene3D" id="2.60.40.200">
    <property type="entry name" value="Superoxide dismutase, copper/zinc binding domain"/>
    <property type="match status" value="1"/>
</dbReference>
<comment type="cofactor">
    <cofactor evidence="8">
        <name>Cu cation</name>
        <dbReference type="ChEBI" id="CHEBI:23378"/>
    </cofactor>
    <text evidence="8">Binds 1 copper ion per subunit.</text>
</comment>
<dbReference type="PANTHER" id="PTHR10003">
    <property type="entry name" value="SUPEROXIDE DISMUTASE CU-ZN -RELATED"/>
    <property type="match status" value="1"/>
</dbReference>
<dbReference type="InterPro" id="IPR018152">
    <property type="entry name" value="SOD_Cu/Zn_BS"/>
</dbReference>
<evidence type="ECO:0000259" key="10">
    <source>
        <dbReference type="Pfam" id="PF00080"/>
    </source>
</evidence>
<keyword evidence="2 8" id="KW-0479">Metal-binding</keyword>
<dbReference type="EMBL" id="LGUE01000005">
    <property type="protein sequence ID" value="KON84032.1"/>
    <property type="molecule type" value="Genomic_DNA"/>
</dbReference>
<evidence type="ECO:0000313" key="12">
    <source>
        <dbReference type="Proteomes" id="UP000037405"/>
    </source>
</evidence>
<dbReference type="GO" id="GO:0004784">
    <property type="term" value="F:superoxide dismutase activity"/>
    <property type="evidence" value="ECO:0007669"/>
    <property type="project" value="UniProtKB-EC"/>
</dbReference>
<dbReference type="EC" id="1.15.1.1" evidence="8"/>
<evidence type="ECO:0000256" key="7">
    <source>
        <dbReference type="ARBA" id="ARBA00024900"/>
    </source>
</evidence>
<keyword evidence="3" id="KW-0732">Signal</keyword>
<dbReference type="InterPro" id="IPR001424">
    <property type="entry name" value="SOD_Cu_Zn_dom"/>
</dbReference>
<evidence type="ECO:0000256" key="4">
    <source>
        <dbReference type="ARBA" id="ARBA00022833"/>
    </source>
</evidence>
<sequence>MMKLFLIGITALLLSGCVLKEPTKVKVDMKNGVGDTIGTAILEETADGVEIALDLEGLPPGDLGIHIHEKSACKRPDFASAGNHFNPLEKKHGLLHPEGPHAGDLPNLIVGEDGSVKATITAPQVTLSKGKTSLMTKDGTSLVIDESADDGMTQPSGDSGERIACGSIGKK</sequence>
<dbReference type="Proteomes" id="UP000037405">
    <property type="component" value="Unassembled WGS sequence"/>
</dbReference>
<dbReference type="PROSITE" id="PS51257">
    <property type="entry name" value="PROKAR_LIPOPROTEIN"/>
    <property type="match status" value="1"/>
</dbReference>
<proteinExistence type="inferred from homology"/>
<keyword evidence="6" id="KW-1015">Disulfide bond</keyword>
<evidence type="ECO:0000256" key="8">
    <source>
        <dbReference type="RuleBase" id="RU000393"/>
    </source>
</evidence>
<dbReference type="PROSITE" id="PS00332">
    <property type="entry name" value="SOD_CU_ZN_2"/>
    <property type="match status" value="1"/>
</dbReference>
<dbReference type="InterPro" id="IPR036423">
    <property type="entry name" value="SOD-like_Cu/Zn_dom_sf"/>
</dbReference>
<comment type="caution">
    <text evidence="11">The sequence shown here is derived from an EMBL/GenBank/DDBJ whole genome shotgun (WGS) entry which is preliminary data.</text>
</comment>
<evidence type="ECO:0000256" key="9">
    <source>
        <dbReference type="SAM" id="MobiDB-lite"/>
    </source>
</evidence>
<evidence type="ECO:0000256" key="3">
    <source>
        <dbReference type="ARBA" id="ARBA00022729"/>
    </source>
</evidence>
<name>A0A0M0G378_9BACI</name>
<comment type="similarity">
    <text evidence="1 8">Belongs to the Cu-Zn superoxide dismutase family.</text>
</comment>
<dbReference type="FunFam" id="2.60.40.200:FF:000005">
    <property type="entry name" value="Superoxide dismutase [Cu-Zn]"/>
    <property type="match status" value="1"/>
</dbReference>
<dbReference type="InterPro" id="IPR024134">
    <property type="entry name" value="SOD_Cu/Zn_/chaperone"/>
</dbReference>
<dbReference type="STRING" id="189381.GCA_900166615_02380"/>
<dbReference type="GO" id="GO:0005507">
    <property type="term" value="F:copper ion binding"/>
    <property type="evidence" value="ECO:0007669"/>
    <property type="project" value="InterPro"/>
</dbReference>
<keyword evidence="12" id="KW-1185">Reference proteome</keyword>
<evidence type="ECO:0000256" key="5">
    <source>
        <dbReference type="ARBA" id="ARBA00023008"/>
    </source>
</evidence>
<dbReference type="Pfam" id="PF00080">
    <property type="entry name" value="Sod_Cu"/>
    <property type="match status" value="1"/>
</dbReference>
<keyword evidence="8" id="KW-0560">Oxidoreductase</keyword>
<evidence type="ECO:0000313" key="11">
    <source>
        <dbReference type="EMBL" id="KON84032.1"/>
    </source>
</evidence>
<gene>
    <name evidence="11" type="ORF">AF331_17560</name>
</gene>
<comment type="cofactor">
    <cofactor evidence="8">
        <name>Zn(2+)</name>
        <dbReference type="ChEBI" id="CHEBI:29105"/>
    </cofactor>
    <text evidence="8">Binds 1 zinc ion per subunit.</text>
</comment>
<accession>A0A0M0G378</accession>
<evidence type="ECO:0000256" key="2">
    <source>
        <dbReference type="ARBA" id="ARBA00022723"/>
    </source>
</evidence>
<dbReference type="SUPFAM" id="SSF49329">
    <property type="entry name" value="Cu,Zn superoxide dismutase-like"/>
    <property type="match status" value="1"/>
</dbReference>
<comment type="function">
    <text evidence="7">Destroys radicals which are normally produced within the cells and which are toxic to biological systems. May play a role in favoring mycobacterial survival in phagocytes.</text>
</comment>
<comment type="catalytic activity">
    <reaction evidence="8">
        <text>2 superoxide + 2 H(+) = H2O2 + O2</text>
        <dbReference type="Rhea" id="RHEA:20696"/>
        <dbReference type="ChEBI" id="CHEBI:15378"/>
        <dbReference type="ChEBI" id="CHEBI:15379"/>
        <dbReference type="ChEBI" id="CHEBI:16240"/>
        <dbReference type="ChEBI" id="CHEBI:18421"/>
        <dbReference type="EC" id="1.15.1.1"/>
    </reaction>
</comment>